<protein>
    <submittedName>
        <fullName evidence="1">Uncharacterized protein</fullName>
    </submittedName>
</protein>
<accession>A0ABT8LWG3</accession>
<reference evidence="1" key="1">
    <citation type="submission" date="2023-05" db="EMBL/GenBank/DDBJ databases">
        <title>Cannabis rhizosphere genomes.</title>
        <authorList>
            <person name="Goff K.L."/>
        </authorList>
    </citation>
    <scope>NUCLEOTIDE SEQUENCE</scope>
    <source>
        <strain evidence="1">SPPC 2817</strain>
    </source>
</reference>
<dbReference type="RefSeq" id="WP_127146175.1">
    <property type="nucleotide sequence ID" value="NZ_CBDHVZ010000076.1"/>
</dbReference>
<keyword evidence="2" id="KW-1185">Reference proteome</keyword>
<gene>
    <name evidence="1" type="ORF">QO199_23660</name>
</gene>
<proteinExistence type="predicted"/>
<organism evidence="1 2">
    <name type="scientific">Serratia bockelmannii</name>
    <dbReference type="NCBI Taxonomy" id="2703793"/>
    <lineage>
        <taxon>Bacteria</taxon>
        <taxon>Pseudomonadati</taxon>
        <taxon>Pseudomonadota</taxon>
        <taxon>Gammaproteobacteria</taxon>
        <taxon>Enterobacterales</taxon>
        <taxon>Yersiniaceae</taxon>
        <taxon>Serratia</taxon>
    </lineage>
</organism>
<name>A0ABT8LWG3_9GAMM</name>
<sequence>MMENDGAAGALRATGANAISQATLSFSEETEAGRQKHFRRLTKTVKGKQGVIRDGNAACTSMQES</sequence>
<comment type="caution">
    <text evidence="1">The sequence shown here is derived from an EMBL/GenBank/DDBJ whole genome shotgun (WGS) entry which is preliminary data.</text>
</comment>
<evidence type="ECO:0000313" key="1">
    <source>
        <dbReference type="EMBL" id="MDN6881643.1"/>
    </source>
</evidence>
<dbReference type="Proteomes" id="UP001176500">
    <property type="component" value="Unassembled WGS sequence"/>
</dbReference>
<dbReference type="EMBL" id="JASMRX010000034">
    <property type="protein sequence ID" value="MDN6881643.1"/>
    <property type="molecule type" value="Genomic_DNA"/>
</dbReference>
<evidence type="ECO:0000313" key="2">
    <source>
        <dbReference type="Proteomes" id="UP001176500"/>
    </source>
</evidence>